<evidence type="ECO:0008006" key="8">
    <source>
        <dbReference type="Google" id="ProtNLM"/>
    </source>
</evidence>
<dbReference type="AlphaFoldDB" id="A0A2V1DRL7"/>
<dbReference type="SUPFAM" id="SSF144083">
    <property type="entry name" value="Magnesium transport protein CorA, transmembrane region"/>
    <property type="match status" value="1"/>
</dbReference>
<name>A0A2V1DRL7_9PLEO</name>
<dbReference type="GO" id="GO:0016020">
    <property type="term" value="C:membrane"/>
    <property type="evidence" value="ECO:0007669"/>
    <property type="project" value="UniProtKB-SubCell"/>
</dbReference>
<evidence type="ECO:0000256" key="4">
    <source>
        <dbReference type="ARBA" id="ARBA00023136"/>
    </source>
</evidence>
<sequence>MGHSFSHGLYAPVFTALAHSNPWTPKLFIAPPICSLNSTSNTTNTPSLSHELSNREIKGSNESVVELCSRYGHLLDRQIAQTDTLYALHPLFKLAAATEQGFLSLLDARLDTEFEPSVLREREFNLSTLLHTKNSLFRRIETLKSCLLFLKRHDRLQWATTSTSDDARTVTRTREDICMDFEELLSAAAILSNRFTESIALIQAVTTVKQAERALEESQSLKSLTKLAFIFVPMSFVTSFLGMNVREFSGQNSQSIWLFFVVAVPLTVVAFTPLLPRPSFDVGKWVRRWKMGRLERDMSREQQYNV</sequence>
<dbReference type="OrthoDB" id="3231000at2759"/>
<evidence type="ECO:0000256" key="1">
    <source>
        <dbReference type="ARBA" id="ARBA00004141"/>
    </source>
</evidence>
<evidence type="ECO:0000256" key="2">
    <source>
        <dbReference type="ARBA" id="ARBA00022692"/>
    </source>
</evidence>
<dbReference type="Proteomes" id="UP000244855">
    <property type="component" value="Unassembled WGS sequence"/>
</dbReference>
<dbReference type="EMBL" id="KZ805369">
    <property type="protein sequence ID" value="PVI00669.1"/>
    <property type="molecule type" value="Genomic_DNA"/>
</dbReference>
<keyword evidence="3 5" id="KW-1133">Transmembrane helix</keyword>
<evidence type="ECO:0000313" key="7">
    <source>
        <dbReference type="Proteomes" id="UP000244855"/>
    </source>
</evidence>
<feature type="transmembrane region" description="Helical" evidence="5">
    <location>
        <begin position="223"/>
        <end position="243"/>
    </location>
</feature>
<organism evidence="6 7">
    <name type="scientific">Periconia macrospinosa</name>
    <dbReference type="NCBI Taxonomy" id="97972"/>
    <lineage>
        <taxon>Eukaryota</taxon>
        <taxon>Fungi</taxon>
        <taxon>Dikarya</taxon>
        <taxon>Ascomycota</taxon>
        <taxon>Pezizomycotina</taxon>
        <taxon>Dothideomycetes</taxon>
        <taxon>Pleosporomycetidae</taxon>
        <taxon>Pleosporales</taxon>
        <taxon>Massarineae</taxon>
        <taxon>Periconiaceae</taxon>
        <taxon>Periconia</taxon>
    </lineage>
</organism>
<dbReference type="Pfam" id="PF01544">
    <property type="entry name" value="CorA"/>
    <property type="match status" value="1"/>
</dbReference>
<protein>
    <recommendedName>
        <fullName evidence="8">Mg2+ transporter protein</fullName>
    </recommendedName>
</protein>
<keyword evidence="7" id="KW-1185">Reference proteome</keyword>
<feature type="transmembrane region" description="Helical" evidence="5">
    <location>
        <begin position="255"/>
        <end position="275"/>
    </location>
</feature>
<evidence type="ECO:0000256" key="5">
    <source>
        <dbReference type="SAM" id="Phobius"/>
    </source>
</evidence>
<dbReference type="InterPro" id="IPR045863">
    <property type="entry name" value="CorA_TM1_TM2"/>
</dbReference>
<dbReference type="InterPro" id="IPR002523">
    <property type="entry name" value="MgTranspt_CorA/ZnTranspt_ZntB"/>
</dbReference>
<dbReference type="Gene3D" id="1.20.58.340">
    <property type="entry name" value="Magnesium transport protein CorA, transmembrane region"/>
    <property type="match status" value="1"/>
</dbReference>
<dbReference type="GO" id="GO:0046873">
    <property type="term" value="F:metal ion transmembrane transporter activity"/>
    <property type="evidence" value="ECO:0007669"/>
    <property type="project" value="InterPro"/>
</dbReference>
<reference evidence="6 7" key="1">
    <citation type="journal article" date="2018" name="Sci. Rep.">
        <title>Comparative genomics provides insights into the lifestyle and reveals functional heterogeneity of dark septate endophytic fungi.</title>
        <authorList>
            <person name="Knapp D.G."/>
            <person name="Nemeth J.B."/>
            <person name="Barry K."/>
            <person name="Hainaut M."/>
            <person name="Henrissat B."/>
            <person name="Johnson J."/>
            <person name="Kuo A."/>
            <person name="Lim J.H.P."/>
            <person name="Lipzen A."/>
            <person name="Nolan M."/>
            <person name="Ohm R.A."/>
            <person name="Tamas L."/>
            <person name="Grigoriev I.V."/>
            <person name="Spatafora J.W."/>
            <person name="Nagy L.G."/>
            <person name="Kovacs G.M."/>
        </authorList>
    </citation>
    <scope>NUCLEOTIDE SEQUENCE [LARGE SCALE GENOMIC DNA]</scope>
    <source>
        <strain evidence="6 7">DSE2036</strain>
    </source>
</reference>
<gene>
    <name evidence="6" type="ORF">DM02DRAFT_671784</name>
</gene>
<evidence type="ECO:0000256" key="3">
    <source>
        <dbReference type="ARBA" id="ARBA00022989"/>
    </source>
</evidence>
<proteinExistence type="predicted"/>
<dbReference type="STRING" id="97972.A0A2V1DRL7"/>
<comment type="subcellular location">
    <subcellularLocation>
        <location evidence="1">Membrane</location>
        <topology evidence="1">Multi-pass membrane protein</topology>
    </subcellularLocation>
</comment>
<keyword evidence="4 5" id="KW-0472">Membrane</keyword>
<keyword evidence="2 5" id="KW-0812">Transmembrane</keyword>
<accession>A0A2V1DRL7</accession>
<evidence type="ECO:0000313" key="6">
    <source>
        <dbReference type="EMBL" id="PVI00669.1"/>
    </source>
</evidence>